<evidence type="ECO:0000256" key="5">
    <source>
        <dbReference type="ARBA" id="ARBA00022741"/>
    </source>
</evidence>
<dbReference type="InterPro" id="IPR011006">
    <property type="entry name" value="CheY-like_superfamily"/>
</dbReference>
<dbReference type="SUPFAM" id="SSF47384">
    <property type="entry name" value="Homodimeric domain of signal transducing histidine kinase"/>
    <property type="match status" value="1"/>
</dbReference>
<dbReference type="SMART" id="SM00387">
    <property type="entry name" value="HATPase_c"/>
    <property type="match status" value="1"/>
</dbReference>
<gene>
    <name evidence="15" type="ORF">E6K80_05585</name>
</gene>
<dbReference type="InterPro" id="IPR036890">
    <property type="entry name" value="HATPase_C_sf"/>
</dbReference>
<dbReference type="Pfam" id="PF00512">
    <property type="entry name" value="HisKA"/>
    <property type="match status" value="1"/>
</dbReference>
<feature type="domain" description="Response regulatory" evidence="14">
    <location>
        <begin position="646"/>
        <end position="767"/>
    </location>
</feature>
<dbReference type="Pfam" id="PF00072">
    <property type="entry name" value="Response_reg"/>
    <property type="match status" value="2"/>
</dbReference>
<evidence type="ECO:0000256" key="8">
    <source>
        <dbReference type="ARBA" id="ARBA00023012"/>
    </source>
</evidence>
<dbReference type="InterPro" id="IPR005467">
    <property type="entry name" value="His_kinase_dom"/>
</dbReference>
<evidence type="ECO:0000256" key="1">
    <source>
        <dbReference type="ARBA" id="ARBA00000085"/>
    </source>
</evidence>
<dbReference type="SUPFAM" id="SSF55874">
    <property type="entry name" value="ATPase domain of HSP90 chaperone/DNA topoisomerase II/histidine kinase"/>
    <property type="match status" value="1"/>
</dbReference>
<dbReference type="Proteomes" id="UP000319836">
    <property type="component" value="Unassembled WGS sequence"/>
</dbReference>
<evidence type="ECO:0000259" key="14">
    <source>
        <dbReference type="PROSITE" id="PS50110"/>
    </source>
</evidence>
<dbReference type="GO" id="GO:0000155">
    <property type="term" value="F:phosphorelay sensor kinase activity"/>
    <property type="evidence" value="ECO:0007669"/>
    <property type="project" value="InterPro"/>
</dbReference>
<dbReference type="GO" id="GO:0005524">
    <property type="term" value="F:ATP binding"/>
    <property type="evidence" value="ECO:0007669"/>
    <property type="project" value="UniProtKB-KW"/>
</dbReference>
<evidence type="ECO:0000256" key="6">
    <source>
        <dbReference type="ARBA" id="ARBA00022777"/>
    </source>
</evidence>
<evidence type="ECO:0000256" key="10">
    <source>
        <dbReference type="ARBA" id="ARBA00068150"/>
    </source>
</evidence>
<dbReference type="PANTHER" id="PTHR45339">
    <property type="entry name" value="HYBRID SIGNAL TRANSDUCTION HISTIDINE KINASE J"/>
    <property type="match status" value="1"/>
</dbReference>
<comment type="catalytic activity">
    <reaction evidence="1">
        <text>ATP + protein L-histidine = ADP + protein N-phospho-L-histidine.</text>
        <dbReference type="EC" id="2.7.13.3"/>
    </reaction>
</comment>
<dbReference type="InterPro" id="IPR036097">
    <property type="entry name" value="HisK_dim/P_sf"/>
</dbReference>
<dbReference type="PROSITE" id="PS50110">
    <property type="entry name" value="RESPONSE_REGULATORY"/>
    <property type="match status" value="2"/>
</dbReference>
<organism evidence="15 16">
    <name type="scientific">Eiseniibacteriota bacterium</name>
    <dbReference type="NCBI Taxonomy" id="2212470"/>
    <lineage>
        <taxon>Bacteria</taxon>
        <taxon>Candidatus Eiseniibacteriota</taxon>
    </lineage>
</organism>
<keyword evidence="12" id="KW-1133">Transmembrane helix</keyword>
<dbReference type="PRINTS" id="PR00344">
    <property type="entry name" value="BCTRLSENSOR"/>
</dbReference>
<dbReference type="CDD" id="cd00082">
    <property type="entry name" value="HisKA"/>
    <property type="match status" value="1"/>
</dbReference>
<evidence type="ECO:0000256" key="12">
    <source>
        <dbReference type="SAM" id="Phobius"/>
    </source>
</evidence>
<feature type="modified residue" description="4-aspartylphosphate" evidence="11">
    <location>
        <position position="700"/>
    </location>
</feature>
<dbReference type="AlphaFoldDB" id="A0A538U6A9"/>
<evidence type="ECO:0000256" key="7">
    <source>
        <dbReference type="ARBA" id="ARBA00022840"/>
    </source>
</evidence>
<feature type="modified residue" description="4-aspartylphosphate" evidence="11">
    <location>
        <position position="853"/>
    </location>
</feature>
<dbReference type="SMART" id="SM00388">
    <property type="entry name" value="HisKA"/>
    <property type="match status" value="1"/>
</dbReference>
<dbReference type="SMART" id="SM00448">
    <property type="entry name" value="REC"/>
    <property type="match status" value="2"/>
</dbReference>
<dbReference type="CDD" id="cd17546">
    <property type="entry name" value="REC_hyHK_CKI1_RcsC-like"/>
    <property type="match status" value="2"/>
</dbReference>
<dbReference type="InterPro" id="IPR007892">
    <property type="entry name" value="CHASE4"/>
</dbReference>
<accession>A0A538U6A9</accession>
<comment type="caution">
    <text evidence="15">The sequence shown here is derived from an EMBL/GenBank/DDBJ whole genome shotgun (WGS) entry which is preliminary data.</text>
</comment>
<evidence type="ECO:0000313" key="16">
    <source>
        <dbReference type="Proteomes" id="UP000319836"/>
    </source>
</evidence>
<evidence type="ECO:0000256" key="4">
    <source>
        <dbReference type="ARBA" id="ARBA00022679"/>
    </source>
</evidence>
<dbReference type="EMBL" id="VBPA01000126">
    <property type="protein sequence ID" value="TMQ71436.1"/>
    <property type="molecule type" value="Genomic_DNA"/>
</dbReference>
<dbReference type="Gene3D" id="3.40.50.2300">
    <property type="match status" value="2"/>
</dbReference>
<dbReference type="PROSITE" id="PS50109">
    <property type="entry name" value="HIS_KIN"/>
    <property type="match status" value="1"/>
</dbReference>
<dbReference type="InterPro" id="IPR001789">
    <property type="entry name" value="Sig_transdc_resp-reg_receiver"/>
</dbReference>
<comment type="subunit">
    <text evidence="9">At low DSF concentrations, interacts with RpfF.</text>
</comment>
<feature type="transmembrane region" description="Helical" evidence="12">
    <location>
        <begin position="55"/>
        <end position="73"/>
    </location>
</feature>
<keyword evidence="12" id="KW-0472">Membrane</keyword>
<keyword evidence="12" id="KW-0812">Transmembrane</keyword>
<evidence type="ECO:0000256" key="2">
    <source>
        <dbReference type="ARBA" id="ARBA00012438"/>
    </source>
</evidence>
<dbReference type="SUPFAM" id="SSF52172">
    <property type="entry name" value="CheY-like"/>
    <property type="match status" value="2"/>
</dbReference>
<dbReference type="InterPro" id="IPR003661">
    <property type="entry name" value="HisK_dim/P_dom"/>
</dbReference>
<dbReference type="PANTHER" id="PTHR45339:SF1">
    <property type="entry name" value="HYBRID SIGNAL TRANSDUCTION HISTIDINE KINASE J"/>
    <property type="match status" value="1"/>
</dbReference>
<dbReference type="Pfam" id="PF05228">
    <property type="entry name" value="CHASE4"/>
    <property type="match status" value="1"/>
</dbReference>
<keyword evidence="7" id="KW-0067">ATP-binding</keyword>
<dbReference type="Pfam" id="PF02518">
    <property type="entry name" value="HATPase_c"/>
    <property type="match status" value="1"/>
</dbReference>
<evidence type="ECO:0000256" key="3">
    <source>
        <dbReference type="ARBA" id="ARBA00022553"/>
    </source>
</evidence>
<dbReference type="InterPro" id="IPR003594">
    <property type="entry name" value="HATPase_dom"/>
</dbReference>
<keyword evidence="4" id="KW-0808">Transferase</keyword>
<dbReference type="Gene3D" id="1.10.287.130">
    <property type="match status" value="1"/>
</dbReference>
<reference evidence="15 16" key="1">
    <citation type="journal article" date="2019" name="Nat. Microbiol.">
        <title>Mediterranean grassland soil C-N compound turnover is dependent on rainfall and depth, and is mediated by genomically divergent microorganisms.</title>
        <authorList>
            <person name="Diamond S."/>
            <person name="Andeer P.F."/>
            <person name="Li Z."/>
            <person name="Crits-Christoph A."/>
            <person name="Burstein D."/>
            <person name="Anantharaman K."/>
            <person name="Lane K.R."/>
            <person name="Thomas B.C."/>
            <person name="Pan C."/>
            <person name="Northen T.R."/>
            <person name="Banfield J.F."/>
        </authorList>
    </citation>
    <scope>NUCLEOTIDE SEQUENCE [LARGE SCALE GENOMIC DNA]</scope>
    <source>
        <strain evidence="15">WS_10</strain>
    </source>
</reference>
<feature type="domain" description="Response regulatory" evidence="14">
    <location>
        <begin position="804"/>
        <end position="911"/>
    </location>
</feature>
<evidence type="ECO:0000313" key="15">
    <source>
        <dbReference type="EMBL" id="TMQ71436.1"/>
    </source>
</evidence>
<evidence type="ECO:0000256" key="11">
    <source>
        <dbReference type="PROSITE-ProRule" id="PRU00169"/>
    </source>
</evidence>
<dbReference type="InterPro" id="IPR004358">
    <property type="entry name" value="Sig_transdc_His_kin-like_C"/>
</dbReference>
<sequence length="911" mass="99253">MVQGAALLQRRFRPARREPILRIVPGGGRATKLPVHSFPSNPGEEPAVTIRQRTLILLGSVVVVLVGLLWLVLSTVTLKSFARLEHDETLTDVRRAVRALRETIDELHLKSADWGTWDDTWHYVVDRNAAYVASNMTTQSYTNIHVNAMVITDVAGRVVFAKQVDFENVRDVPLSRSLMAALQASPALSHIDRADASSRGILVLPEGPVIVSARPILTSKGAGPVHGTIAFVRYLTPREIQALSVRTLLQVSLHPIGAPASPDVREALARMRGDEEEFVKPLDAERVAGYTLFPDLLGRPALVMRVATPRSLYQQGRLSLEELLGSVPVIAFLFGAFMLWVLERQVLARLGILSRQVAELGRVEPGADPIVLDGSDELAQLARTLNESLIARRAIERELVAARDAAEAASRAKSGFLAAMSHEIRTPMNGVLGMTSLVLDTELTPTQREYCVTIQNSAEALLGIINDILDFSKIEAGKLTIEPLAFDFSTAIDEVCDLMLPRASEKGIELVVHYDENAPTQLIGDAGRIRQVLMNLIGNAIKFTQKGYVVVEVECLGVREGRASLGVHVRDTGIGISEEALANLFQVFGGTGLGLAISKRIVETMGGTIGVSSRPREGSDFWFTLDLGLGEAARPMSVDRALAGKRVLIVDDVPVLCTLLARKSESWGMMATVGSSGAQALAMLRSAAAEGRPYDAALVDLRMQEMDGEQLCQALRKEPAIAAVQVILMTGHPSRGDGARFEAAGIDGYLVKPIRGTLLMRALAAAFELPRERRHGIITRHSLDEGGTQPTATAVRHAEFPGLRVLLAEDNITNQKIAARMLEQLRCRVGVAANGAEAVEMAHSFPYDLILMDVQMPEMDGFEAAANVMESDREACARAGMDDFLGKPLKRDELLRMLERWSRDRQTERAA</sequence>
<name>A0A538U6A9_UNCEI</name>
<keyword evidence="6" id="KW-0418">Kinase</keyword>
<proteinExistence type="predicted"/>
<keyword evidence="5" id="KW-0547">Nucleotide-binding</keyword>
<dbReference type="EC" id="2.7.13.3" evidence="2"/>
<protein>
    <recommendedName>
        <fullName evidence="10">Sensory/regulatory protein RpfC</fullName>
        <ecNumber evidence="2">2.7.13.3</ecNumber>
    </recommendedName>
</protein>
<keyword evidence="3 11" id="KW-0597">Phosphoprotein</keyword>
<dbReference type="FunFam" id="1.10.287.130:FF:000002">
    <property type="entry name" value="Two-component osmosensing histidine kinase"/>
    <property type="match status" value="1"/>
</dbReference>
<dbReference type="FunFam" id="3.30.565.10:FF:000010">
    <property type="entry name" value="Sensor histidine kinase RcsC"/>
    <property type="match status" value="1"/>
</dbReference>
<dbReference type="CDD" id="cd16922">
    <property type="entry name" value="HATPase_EvgS-ArcB-TorS-like"/>
    <property type="match status" value="1"/>
</dbReference>
<feature type="domain" description="Histidine kinase" evidence="13">
    <location>
        <begin position="419"/>
        <end position="629"/>
    </location>
</feature>
<keyword evidence="8" id="KW-0902">Two-component regulatory system</keyword>
<evidence type="ECO:0000256" key="9">
    <source>
        <dbReference type="ARBA" id="ARBA00064003"/>
    </source>
</evidence>
<dbReference type="Gene3D" id="3.30.565.10">
    <property type="entry name" value="Histidine kinase-like ATPase, C-terminal domain"/>
    <property type="match status" value="1"/>
</dbReference>
<evidence type="ECO:0000259" key="13">
    <source>
        <dbReference type="PROSITE" id="PS50109"/>
    </source>
</evidence>